<proteinExistence type="predicted"/>
<dbReference type="Proteomes" id="UP000030149">
    <property type="component" value="Unassembled WGS sequence"/>
</dbReference>
<name>V6S253_9FLAO</name>
<evidence type="ECO:0000313" key="2">
    <source>
        <dbReference type="EMBL" id="KGO95718.1"/>
    </source>
</evidence>
<comment type="caution">
    <text evidence="2">The sequence shown here is derived from an EMBL/GenBank/DDBJ whole genome shotgun (WGS) entry which is preliminary data.</text>
</comment>
<gene>
    <name evidence="2" type="ORF">Q767_08460</name>
</gene>
<feature type="domain" description="DUF4935" evidence="1">
    <location>
        <begin position="4"/>
        <end position="161"/>
    </location>
</feature>
<dbReference type="RefSeq" id="WP_023574931.1">
    <property type="nucleotide sequence ID" value="NZ_AVCS01000028.1"/>
</dbReference>
<dbReference type="InterPro" id="IPR032557">
    <property type="entry name" value="DUF4935"/>
</dbReference>
<evidence type="ECO:0000313" key="3">
    <source>
        <dbReference type="Proteomes" id="UP000030149"/>
    </source>
</evidence>
<dbReference type="OrthoDB" id="1409568at2"/>
<dbReference type="Pfam" id="PF16289">
    <property type="entry name" value="PIN_12"/>
    <property type="match status" value="1"/>
</dbReference>
<sequence>MPIIHLDSNIYRQLGLKFKENIDYKNLTTLLEGSGSEFGLLEVVLEELMDYYKIDIFGSILTDHEKLFKRYQANPYLDDIEIPDTSTPLNKAVEKIKTDLTEGKNFSEIPLVHPNLLLDFLLQNKRFGKKDNTRDFLIFYTLVSLCKKNKSDYFVLISQDEIFINNDFFKKIITKDKITNLKIYQSISEFIKDFGPKLDFITQDLLLESIHLGEIEKELMNDIKCFPSYVSQFYSEKEGKEIPDIESLKIGKIEVHDFYVFKNYDTNTLTLNLSLKVNIKAIYQPEIKKDKLDEYLSSLDYNPYSRHKNNFDKDGRAIFEGNVLFIFEGIVDEKNNLINQLSFVDFIPDYFTVEELKKQIADKQLVILENNTCQHELDTENGFWKNSKYGGGLSWHYKCKKCGIEFDTGDYYD</sequence>
<dbReference type="EMBL" id="JRLZ01000008">
    <property type="protein sequence ID" value="KGO95718.1"/>
    <property type="molecule type" value="Genomic_DNA"/>
</dbReference>
<evidence type="ECO:0000259" key="1">
    <source>
        <dbReference type="Pfam" id="PF16289"/>
    </source>
</evidence>
<dbReference type="STRING" id="1107311.Q767_08460"/>
<dbReference type="AlphaFoldDB" id="V6S253"/>
<organism evidence="2 3">
    <name type="scientific">Flavobacterium enshiense DK69</name>
    <dbReference type="NCBI Taxonomy" id="1107311"/>
    <lineage>
        <taxon>Bacteria</taxon>
        <taxon>Pseudomonadati</taxon>
        <taxon>Bacteroidota</taxon>
        <taxon>Flavobacteriia</taxon>
        <taxon>Flavobacteriales</taxon>
        <taxon>Flavobacteriaceae</taxon>
        <taxon>Flavobacterium</taxon>
    </lineage>
</organism>
<reference evidence="2 3" key="2">
    <citation type="journal article" date="2015" name="Stand. Genomic Sci.">
        <title>High quality draft genomic sequence of Flavobacterium enshiense DK69(T) and comparison among Flavobacterium genomes.</title>
        <authorList>
            <person name="Zeng Z."/>
            <person name="Chen C."/>
            <person name="Du H."/>
            <person name="Wang G."/>
            <person name="Li M."/>
        </authorList>
    </citation>
    <scope>NUCLEOTIDE SEQUENCE [LARGE SCALE GENOMIC DNA]</scope>
    <source>
        <strain evidence="2 3">DK69</strain>
    </source>
</reference>
<dbReference type="PATRIC" id="fig|1107311.3.peg.2945"/>
<reference evidence="3" key="1">
    <citation type="submission" date="2013-09" db="EMBL/GenBank/DDBJ databases">
        <authorList>
            <person name="Zeng Z."/>
            <person name="Chen C."/>
        </authorList>
    </citation>
    <scope>NUCLEOTIDE SEQUENCE [LARGE SCALE GENOMIC DNA]</scope>
    <source>
        <strain evidence="3">DK69</strain>
    </source>
</reference>
<dbReference type="eggNOG" id="ENOG5033NVV">
    <property type="taxonomic scope" value="Bacteria"/>
</dbReference>
<keyword evidence="3" id="KW-1185">Reference proteome</keyword>
<accession>V6S253</accession>
<protein>
    <recommendedName>
        <fullName evidence="1">DUF4935 domain-containing protein</fullName>
    </recommendedName>
</protein>